<protein>
    <recommendedName>
        <fullName evidence="3">HEAT repeat domain-containing protein</fullName>
    </recommendedName>
</protein>
<dbReference type="AlphaFoldDB" id="A0A7Z7IW65"/>
<sequence>MSDLPITTAGIQGRGRVFAMAPDDPDGAAVIARKIKHPWYRCQALSRAAEFSSGAKRPALLKAAIEAAHEQSEPNPIVTVACWPVAVMTEGSLTQAADVIRQLLGIAQTEPHNLRRAHALQALARRVSHLPELLGLIVPALAAAILGGGGPRIDRVIRDTVELVRITNPELLYSLALHHKANQQQQKLLTSI</sequence>
<accession>A0A7Z7IW65</accession>
<evidence type="ECO:0008006" key="3">
    <source>
        <dbReference type="Google" id="ProtNLM"/>
    </source>
</evidence>
<evidence type="ECO:0000313" key="2">
    <source>
        <dbReference type="Proteomes" id="UP000234345"/>
    </source>
</evidence>
<dbReference type="RefSeq" id="WP_099802472.1">
    <property type="nucleotide sequence ID" value="NZ_OCZC01000043.1"/>
</dbReference>
<proteinExistence type="predicted"/>
<reference evidence="1 2" key="1">
    <citation type="submission" date="2017-10" db="EMBL/GenBank/DDBJ databases">
        <authorList>
            <person name="Regsiter A."/>
            <person name="William W."/>
        </authorList>
    </citation>
    <scope>NUCLEOTIDE SEQUENCE [LARGE SCALE GENOMIC DNA]</scope>
    <source>
        <strain evidence="1 2">CFBP6991</strain>
    </source>
</reference>
<name>A0A7Z7IW65_XANCH</name>
<comment type="caution">
    <text evidence="1">The sequence shown here is derived from an EMBL/GenBank/DDBJ whole genome shotgun (WGS) entry which is preliminary data.</text>
</comment>
<gene>
    <name evidence="1" type="ORF">XFF6991_150461</name>
</gene>
<dbReference type="Proteomes" id="UP000234345">
    <property type="component" value="Unassembled WGS sequence"/>
</dbReference>
<evidence type="ECO:0000313" key="1">
    <source>
        <dbReference type="EMBL" id="SOO22697.1"/>
    </source>
</evidence>
<organism evidence="1 2">
    <name type="scientific">Xanthomonas campestris pv. phaseoli</name>
    <dbReference type="NCBI Taxonomy" id="317013"/>
    <lineage>
        <taxon>Bacteria</taxon>
        <taxon>Pseudomonadati</taxon>
        <taxon>Pseudomonadota</taxon>
        <taxon>Gammaproteobacteria</taxon>
        <taxon>Lysobacterales</taxon>
        <taxon>Lysobacteraceae</taxon>
        <taxon>Xanthomonas</taxon>
    </lineage>
</organism>
<dbReference type="EMBL" id="OCZC01000043">
    <property type="protein sequence ID" value="SOO22697.1"/>
    <property type="molecule type" value="Genomic_DNA"/>
</dbReference>